<gene>
    <name evidence="1" type="ORF">Pcinc_026491</name>
</gene>
<evidence type="ECO:0000313" key="2">
    <source>
        <dbReference type="Proteomes" id="UP001286313"/>
    </source>
</evidence>
<protein>
    <submittedName>
        <fullName evidence="1">Uncharacterized protein</fullName>
    </submittedName>
</protein>
<reference evidence="1" key="1">
    <citation type="submission" date="2023-10" db="EMBL/GenBank/DDBJ databases">
        <title>Genome assemblies of two species of porcelain crab, Petrolisthes cinctipes and Petrolisthes manimaculis (Anomura: Porcellanidae).</title>
        <authorList>
            <person name="Angst P."/>
        </authorList>
    </citation>
    <scope>NUCLEOTIDE SEQUENCE</scope>
    <source>
        <strain evidence="1">PB745_01</strain>
        <tissue evidence="1">Gill</tissue>
    </source>
</reference>
<evidence type="ECO:0000313" key="1">
    <source>
        <dbReference type="EMBL" id="KAK3868101.1"/>
    </source>
</evidence>
<keyword evidence="2" id="KW-1185">Reference proteome</keyword>
<dbReference type="AlphaFoldDB" id="A0AAE1K830"/>
<proteinExistence type="predicted"/>
<organism evidence="1 2">
    <name type="scientific">Petrolisthes cinctipes</name>
    <name type="common">Flat porcelain crab</name>
    <dbReference type="NCBI Taxonomy" id="88211"/>
    <lineage>
        <taxon>Eukaryota</taxon>
        <taxon>Metazoa</taxon>
        <taxon>Ecdysozoa</taxon>
        <taxon>Arthropoda</taxon>
        <taxon>Crustacea</taxon>
        <taxon>Multicrustacea</taxon>
        <taxon>Malacostraca</taxon>
        <taxon>Eumalacostraca</taxon>
        <taxon>Eucarida</taxon>
        <taxon>Decapoda</taxon>
        <taxon>Pleocyemata</taxon>
        <taxon>Anomura</taxon>
        <taxon>Galatheoidea</taxon>
        <taxon>Porcellanidae</taxon>
        <taxon>Petrolisthes</taxon>
    </lineage>
</organism>
<dbReference type="EMBL" id="JAWQEG010003082">
    <property type="protein sequence ID" value="KAK3868101.1"/>
    <property type="molecule type" value="Genomic_DNA"/>
</dbReference>
<sequence>MHIPSSSPTQHPSLTTHLLYPPTHPHLPFTHQTLSSFPPTQSSTYPLQPSTIIPSSPTQHPSLTTHLHHPPQPLFFSTHPHLAFTHPLSLLHLPIISLESPTHHPSLSIYPLTPLSYLTIVTYNTGSPHLVCVPVLSQASSPPPLHFSYPCSLTSKHHQHHNFPYPCSLTSKHHHHHYFSFPCSLTNTTTSLHLGYSLASPSRGSSSR</sequence>
<accession>A0AAE1K830</accession>
<dbReference type="Proteomes" id="UP001286313">
    <property type="component" value="Unassembled WGS sequence"/>
</dbReference>
<name>A0AAE1K830_PETCI</name>
<comment type="caution">
    <text evidence="1">The sequence shown here is derived from an EMBL/GenBank/DDBJ whole genome shotgun (WGS) entry which is preliminary data.</text>
</comment>